<keyword evidence="3" id="KW-1185">Reference proteome</keyword>
<dbReference type="InterPro" id="IPR015946">
    <property type="entry name" value="KH_dom-like_a/b"/>
</dbReference>
<dbReference type="Proteomes" id="UP001209570">
    <property type="component" value="Unassembled WGS sequence"/>
</dbReference>
<feature type="region of interest" description="Disordered" evidence="1">
    <location>
        <begin position="36"/>
        <end position="109"/>
    </location>
</feature>
<comment type="caution">
    <text evidence="2">The sequence shown here is derived from an EMBL/GenBank/DDBJ whole genome shotgun (WGS) entry which is preliminary data.</text>
</comment>
<sequence length="146" mass="15240">MSTHSARSFTPAVTHDASAGETEWSVHTVWTTGLETTTTIGGNSTNNSHSNGNSNINSHSHSHNHSKSNSDDGSDSADKTDAASVRRLHSDEPLVLGGSDNAPNPGEYLLTAPGQCHDEAVRISPVANTLRGQAPVHVQMEGCASS</sequence>
<protein>
    <submittedName>
        <fullName evidence="2">Uncharacterized protein</fullName>
    </submittedName>
</protein>
<gene>
    <name evidence="2" type="ORF">P43SY_011054</name>
</gene>
<evidence type="ECO:0000313" key="3">
    <source>
        <dbReference type="Proteomes" id="UP001209570"/>
    </source>
</evidence>
<feature type="region of interest" description="Disordered" evidence="1">
    <location>
        <begin position="1"/>
        <end position="24"/>
    </location>
</feature>
<dbReference type="Gene3D" id="3.30.300.20">
    <property type="match status" value="1"/>
</dbReference>
<dbReference type="SUPFAM" id="SSF82784">
    <property type="entry name" value="OsmC-like"/>
    <property type="match status" value="1"/>
</dbReference>
<accession>A0AAD5Q0H7</accession>
<dbReference type="EMBL" id="JAKCXM010002695">
    <property type="protein sequence ID" value="KAJ0390037.1"/>
    <property type="molecule type" value="Genomic_DNA"/>
</dbReference>
<evidence type="ECO:0000313" key="2">
    <source>
        <dbReference type="EMBL" id="KAJ0390037.1"/>
    </source>
</evidence>
<evidence type="ECO:0000256" key="1">
    <source>
        <dbReference type="SAM" id="MobiDB-lite"/>
    </source>
</evidence>
<dbReference type="AlphaFoldDB" id="A0AAD5Q0H7"/>
<dbReference type="InterPro" id="IPR036102">
    <property type="entry name" value="OsmC/Ohrsf"/>
</dbReference>
<organism evidence="2 3">
    <name type="scientific">Pythium insidiosum</name>
    <name type="common">Pythiosis disease agent</name>
    <dbReference type="NCBI Taxonomy" id="114742"/>
    <lineage>
        <taxon>Eukaryota</taxon>
        <taxon>Sar</taxon>
        <taxon>Stramenopiles</taxon>
        <taxon>Oomycota</taxon>
        <taxon>Peronosporomycetes</taxon>
        <taxon>Pythiales</taxon>
        <taxon>Pythiaceae</taxon>
        <taxon>Pythium</taxon>
    </lineage>
</organism>
<reference evidence="2" key="1">
    <citation type="submission" date="2021-12" db="EMBL/GenBank/DDBJ databases">
        <title>Prjna785345.</title>
        <authorList>
            <person name="Rujirawat T."/>
            <person name="Krajaejun T."/>
        </authorList>
    </citation>
    <scope>NUCLEOTIDE SEQUENCE</scope>
    <source>
        <strain evidence="2">Pi057C3</strain>
    </source>
</reference>
<proteinExistence type="predicted"/>
<feature type="compositionally biased region" description="Low complexity" evidence="1">
    <location>
        <begin position="36"/>
        <end position="59"/>
    </location>
</feature>
<name>A0AAD5Q0H7_PYTIN</name>